<reference evidence="2" key="2">
    <citation type="submission" date="2022-01" db="EMBL/GenBank/DDBJ databases">
        <authorList>
            <person name="Yamashiro T."/>
            <person name="Shiraishi A."/>
            <person name="Satake H."/>
            <person name="Nakayama K."/>
        </authorList>
    </citation>
    <scope>NUCLEOTIDE SEQUENCE</scope>
</reference>
<gene>
    <name evidence="2" type="ORF">Tco_1070494</name>
</gene>
<name>A0ABQ5HNA9_9ASTR</name>
<organism evidence="2 3">
    <name type="scientific">Tanacetum coccineum</name>
    <dbReference type="NCBI Taxonomy" id="301880"/>
    <lineage>
        <taxon>Eukaryota</taxon>
        <taxon>Viridiplantae</taxon>
        <taxon>Streptophyta</taxon>
        <taxon>Embryophyta</taxon>
        <taxon>Tracheophyta</taxon>
        <taxon>Spermatophyta</taxon>
        <taxon>Magnoliopsida</taxon>
        <taxon>eudicotyledons</taxon>
        <taxon>Gunneridae</taxon>
        <taxon>Pentapetalae</taxon>
        <taxon>asterids</taxon>
        <taxon>campanulids</taxon>
        <taxon>Asterales</taxon>
        <taxon>Asteraceae</taxon>
        <taxon>Asteroideae</taxon>
        <taxon>Anthemideae</taxon>
        <taxon>Anthemidinae</taxon>
        <taxon>Tanacetum</taxon>
    </lineage>
</organism>
<evidence type="ECO:0000256" key="1">
    <source>
        <dbReference type="SAM" id="Coils"/>
    </source>
</evidence>
<dbReference type="Proteomes" id="UP001151760">
    <property type="component" value="Unassembled WGS sequence"/>
</dbReference>
<dbReference type="EMBL" id="BQNB010019763">
    <property type="protein sequence ID" value="GJT88777.1"/>
    <property type="molecule type" value="Genomic_DNA"/>
</dbReference>
<evidence type="ECO:0000313" key="2">
    <source>
        <dbReference type="EMBL" id="GJT88777.1"/>
    </source>
</evidence>
<comment type="caution">
    <text evidence="2">The sequence shown here is derived from an EMBL/GenBank/DDBJ whole genome shotgun (WGS) entry which is preliminary data.</text>
</comment>
<protein>
    <submittedName>
        <fullName evidence="2">Uncharacterized protein</fullName>
    </submittedName>
</protein>
<keyword evidence="3" id="KW-1185">Reference proteome</keyword>
<reference evidence="2" key="1">
    <citation type="journal article" date="2022" name="Int. J. Mol. Sci.">
        <title>Draft Genome of Tanacetum Coccineum: Genomic Comparison of Closely Related Tanacetum-Family Plants.</title>
        <authorList>
            <person name="Yamashiro T."/>
            <person name="Shiraishi A."/>
            <person name="Nakayama K."/>
            <person name="Satake H."/>
        </authorList>
    </citation>
    <scope>NUCLEOTIDE SEQUENCE</scope>
</reference>
<accession>A0ABQ5HNA9</accession>
<keyword evidence="1" id="KW-0175">Coiled coil</keyword>
<feature type="coiled-coil region" evidence="1">
    <location>
        <begin position="130"/>
        <end position="157"/>
    </location>
</feature>
<proteinExistence type="predicted"/>
<evidence type="ECO:0000313" key="3">
    <source>
        <dbReference type="Proteomes" id="UP001151760"/>
    </source>
</evidence>
<sequence>MYQDSWDKMIHTQCNARYKKLEKETQIKISNLEECVRIKDRQLIIRANDDFIIFENLHVQVEKLKSVNESLNLSVEELSKARALVEATLRERDEMISAQYEKYCALKETESLKVEIKSLQTENKVLKSGESELSEKIDQMKSQVSELSEKLQISNQEMKQQIILFKEDKRMFLAKNEYLEKVSYSVQKKYSDLLASNDVLKQRLETNFKFSKHDTSLEKMIEMIEEENESNVSNISITSSILETKNLKLVKEMGELMKCFDEEKKVFKNKISNLEKDLAQRVKDFDDVKTELSRRTDKFETYFANLEKENALLK</sequence>